<keyword evidence="4" id="KW-1185">Reference proteome</keyword>
<accession>A0A6M1TSD7</accession>
<dbReference type="NCBIfam" id="TIGR00079">
    <property type="entry name" value="pept_deformyl"/>
    <property type="match status" value="1"/>
</dbReference>
<feature type="active site" evidence="2">
    <location>
        <position position="136"/>
    </location>
</feature>
<feature type="binding site" evidence="2">
    <location>
        <position position="139"/>
    </location>
    <ligand>
        <name>Fe cation</name>
        <dbReference type="ChEBI" id="CHEBI:24875"/>
    </ligand>
</feature>
<evidence type="ECO:0000256" key="1">
    <source>
        <dbReference type="ARBA" id="ARBA00010759"/>
    </source>
</evidence>
<keyword evidence="2" id="KW-0479">Metal-binding</keyword>
<dbReference type="InterPro" id="IPR023635">
    <property type="entry name" value="Peptide_deformylase"/>
</dbReference>
<dbReference type="PANTHER" id="PTHR10458:SF22">
    <property type="entry name" value="PEPTIDE DEFORMYLASE"/>
    <property type="match status" value="1"/>
</dbReference>
<keyword evidence="2" id="KW-0408">Iron</keyword>
<comment type="function">
    <text evidence="2">Removes the formyl group from the N-terminal Met of newly synthesized proteins. Requires at least a dipeptide for an efficient rate of reaction. N-terminal L-methionine is a prerequisite for activity but the enzyme has broad specificity at other positions.</text>
</comment>
<comment type="similarity">
    <text evidence="1 2">Belongs to the polypeptide deformylase family.</text>
</comment>
<dbReference type="AlphaFoldDB" id="A0A6M1TSD7"/>
<organism evidence="3 4">
    <name type="scientific">Paragemmobacter kunshanensis</name>
    <dbReference type="NCBI Taxonomy" id="2583234"/>
    <lineage>
        <taxon>Bacteria</taxon>
        <taxon>Pseudomonadati</taxon>
        <taxon>Pseudomonadota</taxon>
        <taxon>Alphaproteobacteria</taxon>
        <taxon>Rhodobacterales</taxon>
        <taxon>Paracoccaceae</taxon>
        <taxon>Paragemmobacter</taxon>
    </lineage>
</organism>
<feature type="binding site" evidence="2">
    <location>
        <position position="135"/>
    </location>
    <ligand>
        <name>Fe cation</name>
        <dbReference type="ChEBI" id="CHEBI:24875"/>
    </ligand>
</feature>
<comment type="catalytic activity">
    <reaction evidence="2">
        <text>N-terminal N-formyl-L-methionyl-[peptide] + H2O = N-terminal L-methionyl-[peptide] + formate</text>
        <dbReference type="Rhea" id="RHEA:24420"/>
        <dbReference type="Rhea" id="RHEA-COMP:10639"/>
        <dbReference type="Rhea" id="RHEA-COMP:10640"/>
        <dbReference type="ChEBI" id="CHEBI:15377"/>
        <dbReference type="ChEBI" id="CHEBI:15740"/>
        <dbReference type="ChEBI" id="CHEBI:49298"/>
        <dbReference type="ChEBI" id="CHEBI:64731"/>
        <dbReference type="EC" id="3.5.1.88"/>
    </reaction>
</comment>
<evidence type="ECO:0000313" key="4">
    <source>
        <dbReference type="Proteomes" id="UP000474758"/>
    </source>
</evidence>
<name>A0A6M1TSD7_9RHOB</name>
<comment type="caution">
    <text evidence="3">The sequence shown here is derived from an EMBL/GenBank/DDBJ whole genome shotgun (WGS) entry which is preliminary data.</text>
</comment>
<dbReference type="NCBIfam" id="NF001159">
    <property type="entry name" value="PRK00150.1-3"/>
    <property type="match status" value="1"/>
</dbReference>
<dbReference type="GO" id="GO:0042586">
    <property type="term" value="F:peptide deformylase activity"/>
    <property type="evidence" value="ECO:0007669"/>
    <property type="project" value="UniProtKB-UniRule"/>
</dbReference>
<dbReference type="GO" id="GO:0046872">
    <property type="term" value="F:metal ion binding"/>
    <property type="evidence" value="ECO:0007669"/>
    <property type="project" value="UniProtKB-KW"/>
</dbReference>
<evidence type="ECO:0000313" key="3">
    <source>
        <dbReference type="EMBL" id="NGQ90707.1"/>
    </source>
</evidence>
<dbReference type="EMBL" id="JAALFE010000005">
    <property type="protein sequence ID" value="NGQ90707.1"/>
    <property type="molecule type" value="Genomic_DNA"/>
</dbReference>
<dbReference type="PIRSF" id="PIRSF004749">
    <property type="entry name" value="Pep_def"/>
    <property type="match status" value="1"/>
</dbReference>
<comment type="cofactor">
    <cofactor evidence="2">
        <name>Fe(2+)</name>
        <dbReference type="ChEBI" id="CHEBI:29033"/>
    </cofactor>
    <text evidence="2">Binds 1 Fe(2+) ion.</text>
</comment>
<feature type="binding site" evidence="2">
    <location>
        <position position="93"/>
    </location>
    <ligand>
        <name>Fe cation</name>
        <dbReference type="ChEBI" id="CHEBI:24875"/>
    </ligand>
</feature>
<dbReference type="InterPro" id="IPR036821">
    <property type="entry name" value="Peptide_deformylase_sf"/>
</dbReference>
<proteinExistence type="inferred from homology"/>
<dbReference type="EC" id="3.5.1.88" evidence="2"/>
<dbReference type="HAMAP" id="MF_00163">
    <property type="entry name" value="Pep_deformylase"/>
    <property type="match status" value="1"/>
</dbReference>
<sequence length="167" mass="17961">MAVLPILRWPDPRLATPCAPATPDAATRALAQDMLETMYAAPGRGLAAPQVGALIRLFVMDVTWKEGTHAPRILLNPEILSASATTATGPEGCLSIPGLTTDITRPTGIHLRWTDPHGDRREETLTGFAAICAQHEIDHLDGRVTFDRLPPDRRAALEAAYLAGRPA</sequence>
<dbReference type="RefSeq" id="WP_165048467.1">
    <property type="nucleotide sequence ID" value="NZ_JAALFE010000005.1"/>
</dbReference>
<dbReference type="Proteomes" id="UP000474758">
    <property type="component" value="Unassembled WGS sequence"/>
</dbReference>
<dbReference type="PANTHER" id="PTHR10458">
    <property type="entry name" value="PEPTIDE DEFORMYLASE"/>
    <property type="match status" value="1"/>
</dbReference>
<dbReference type="Gene3D" id="3.90.45.10">
    <property type="entry name" value="Peptide deformylase"/>
    <property type="match status" value="1"/>
</dbReference>
<reference evidence="3 4" key="1">
    <citation type="submission" date="2020-02" db="EMBL/GenBank/DDBJ databases">
        <title>Rhodobacter translucens sp. nov., a novel bacterium isolated from activated sludge.</title>
        <authorList>
            <person name="Liu J."/>
        </authorList>
    </citation>
    <scope>NUCLEOTIDE SEQUENCE [LARGE SCALE GENOMIC DNA]</scope>
    <source>
        <strain evidence="3 4">HX-7-19</strain>
    </source>
</reference>
<dbReference type="Pfam" id="PF01327">
    <property type="entry name" value="Pep_deformylase"/>
    <property type="match status" value="1"/>
</dbReference>
<gene>
    <name evidence="2 3" type="primary">def</name>
    <name evidence="3" type="ORF">G5V65_07335</name>
</gene>
<dbReference type="CDD" id="cd00487">
    <property type="entry name" value="Pep_deformylase"/>
    <property type="match status" value="1"/>
</dbReference>
<protein>
    <recommendedName>
        <fullName evidence="2">Peptide deformylase</fullName>
        <shortName evidence="2">PDF</shortName>
        <ecNumber evidence="2">3.5.1.88</ecNumber>
    </recommendedName>
    <alternativeName>
        <fullName evidence="2">Polypeptide deformylase</fullName>
    </alternativeName>
</protein>
<dbReference type="PRINTS" id="PR01576">
    <property type="entry name" value="PDEFORMYLASE"/>
</dbReference>
<dbReference type="SUPFAM" id="SSF56420">
    <property type="entry name" value="Peptide deformylase"/>
    <property type="match status" value="1"/>
</dbReference>
<evidence type="ECO:0000256" key="2">
    <source>
        <dbReference type="HAMAP-Rule" id="MF_00163"/>
    </source>
</evidence>
<dbReference type="GO" id="GO:0006412">
    <property type="term" value="P:translation"/>
    <property type="evidence" value="ECO:0007669"/>
    <property type="project" value="UniProtKB-UniRule"/>
</dbReference>
<keyword evidence="2 3" id="KW-0378">Hydrolase</keyword>
<keyword evidence="2" id="KW-0648">Protein biosynthesis</keyword>